<keyword evidence="4" id="KW-1185">Reference proteome</keyword>
<evidence type="ECO:0000313" key="3">
    <source>
        <dbReference type="EMBL" id="PYH77706.1"/>
    </source>
</evidence>
<accession>A0A319BVH6</accession>
<evidence type="ECO:0000313" key="4">
    <source>
        <dbReference type="Proteomes" id="UP000248340"/>
    </source>
</evidence>
<dbReference type="GeneID" id="37133122"/>
<organism evidence="3 4">
    <name type="scientific">Aspergillus uvarum CBS 121591</name>
    <dbReference type="NCBI Taxonomy" id="1448315"/>
    <lineage>
        <taxon>Eukaryota</taxon>
        <taxon>Fungi</taxon>
        <taxon>Dikarya</taxon>
        <taxon>Ascomycota</taxon>
        <taxon>Pezizomycotina</taxon>
        <taxon>Eurotiomycetes</taxon>
        <taxon>Eurotiomycetidae</taxon>
        <taxon>Eurotiales</taxon>
        <taxon>Aspergillaceae</taxon>
        <taxon>Aspergillus</taxon>
        <taxon>Aspergillus subgen. Circumdati</taxon>
    </lineage>
</organism>
<dbReference type="RefSeq" id="XP_025487906.1">
    <property type="nucleotide sequence ID" value="XM_025630381.1"/>
</dbReference>
<name>A0A319BVH6_9EURO</name>
<dbReference type="EMBL" id="KZ821738">
    <property type="protein sequence ID" value="PYH77706.1"/>
    <property type="molecule type" value="Genomic_DNA"/>
</dbReference>
<evidence type="ECO:0000256" key="2">
    <source>
        <dbReference type="SAM" id="Phobius"/>
    </source>
</evidence>
<dbReference type="VEuPathDB" id="FungiDB:BO82DRAFT_176166"/>
<reference evidence="3 4" key="1">
    <citation type="submission" date="2016-12" db="EMBL/GenBank/DDBJ databases">
        <title>The genomes of Aspergillus section Nigri reveals drivers in fungal speciation.</title>
        <authorList>
            <consortium name="DOE Joint Genome Institute"/>
            <person name="Vesth T.C."/>
            <person name="Nybo J."/>
            <person name="Theobald S."/>
            <person name="Brandl J."/>
            <person name="Frisvad J.C."/>
            <person name="Nielsen K.F."/>
            <person name="Lyhne E.K."/>
            <person name="Kogle M.E."/>
            <person name="Kuo A."/>
            <person name="Riley R."/>
            <person name="Clum A."/>
            <person name="Nolan M."/>
            <person name="Lipzen A."/>
            <person name="Salamov A."/>
            <person name="Henrissat B."/>
            <person name="Wiebenga A."/>
            <person name="De Vries R.P."/>
            <person name="Grigoriev I.V."/>
            <person name="Mortensen U.H."/>
            <person name="Andersen M.R."/>
            <person name="Baker S.E."/>
        </authorList>
    </citation>
    <scope>NUCLEOTIDE SEQUENCE [LARGE SCALE GENOMIC DNA]</scope>
    <source>
        <strain evidence="3 4">CBS 121591</strain>
    </source>
</reference>
<protein>
    <submittedName>
        <fullName evidence="3">Uncharacterized protein</fullName>
    </submittedName>
</protein>
<gene>
    <name evidence="3" type="ORF">BO82DRAFT_176166</name>
</gene>
<keyword evidence="2" id="KW-0472">Membrane</keyword>
<feature type="region of interest" description="Disordered" evidence="1">
    <location>
        <begin position="33"/>
        <end position="55"/>
    </location>
</feature>
<dbReference type="AlphaFoldDB" id="A0A319BVH6"/>
<feature type="transmembrane region" description="Helical" evidence="2">
    <location>
        <begin position="80"/>
        <end position="99"/>
    </location>
</feature>
<keyword evidence="2" id="KW-0812">Transmembrane</keyword>
<dbReference type="OrthoDB" id="10621890at2759"/>
<evidence type="ECO:0000256" key="1">
    <source>
        <dbReference type="SAM" id="MobiDB-lite"/>
    </source>
</evidence>
<keyword evidence="2" id="KW-1133">Transmembrane helix</keyword>
<sequence length="168" mass="19291">MAGRPVRWILHRPIFHPMTFHGSAPRLAAVKDAGERGTGCGSGTQTRQIPSKRPIKDPQRMKIAKMKQFVPREVSDSCSFWFIFAFLFFFYLLLFFDWVRFLGVSPDGRKEEGRKSAKKPSPALIVGFPLCLTRVYILHPFPRFFSLFFVGSFQYTDHSSVPSHSFVI</sequence>
<proteinExistence type="predicted"/>
<dbReference type="Proteomes" id="UP000248340">
    <property type="component" value="Unassembled WGS sequence"/>
</dbReference>